<dbReference type="GO" id="GO:0030313">
    <property type="term" value="C:cell envelope"/>
    <property type="evidence" value="ECO:0007669"/>
    <property type="project" value="UniProtKB-SubCell"/>
</dbReference>
<dbReference type="InterPro" id="IPR050490">
    <property type="entry name" value="Bact_solute-bd_prot1"/>
</dbReference>
<keyword evidence="5" id="KW-0175">Coiled coil</keyword>
<dbReference type="RefSeq" id="WP_238361816.1">
    <property type="nucleotide sequence ID" value="NZ_BAABJL010000070.1"/>
</dbReference>
<dbReference type="PROSITE" id="PS51257">
    <property type="entry name" value="PROKAR_LIPOPROTEIN"/>
    <property type="match status" value="1"/>
</dbReference>
<keyword evidence="3" id="KW-0813">Transport</keyword>
<feature type="signal peptide" evidence="6">
    <location>
        <begin position="1"/>
        <end position="26"/>
    </location>
</feature>
<accession>A0A927NDY3</accession>
<dbReference type="EMBL" id="JADBEM010000001">
    <property type="protein sequence ID" value="MBE1613105.1"/>
    <property type="molecule type" value="Genomic_DNA"/>
</dbReference>
<dbReference type="PANTHER" id="PTHR43649">
    <property type="entry name" value="ARABINOSE-BINDING PROTEIN-RELATED"/>
    <property type="match status" value="1"/>
</dbReference>
<sequence length="489" mass="53125">MRRPTTSMKRRDLLRAGGAVALTAFAGGLTACSNSGERTVSSTAVTYWDWYVSQAAWVDNEIKLFAQAHSDSPIKKTTQVTDKYADLFALASRSKTTPDIFMIPKTPTIQEQVAKKWLLPLDKWATSGWRSRFPADQFVEGVNMFDGKVYTAPFAAPAPSLQLCCHKGVFKNAGLTNADGSIQVPKTWDDVTRAAQTITTKSGGKVYGLGFGNAQNFALAWWIDLFTRGAGSPGGTNSMDFRTGAWTYGSDRNYADFLNLLLDWKKRGFVYPNSMSSSDEQARAFFSQGAFGMTVGGVWNQPTWTEAKFTDYSLVTLPSPTGSPKAFFYGPPGGSFVAISAGAKEPDRAWAWFDWLYGKAAGKRWVEQGLGLSVYPENNDPSLVKFAPFAEYVAMADTAMVGPTPTVRNPEVATVTLNAVKPDINDVAAGLYTGQLKDTGAALSELQDRMNQAQSDAVKAAAAQGAKVSMADYVFADWDPTKPYVHKSA</sequence>
<proteinExistence type="inferred from homology"/>
<dbReference type="Gene3D" id="3.40.190.10">
    <property type="entry name" value="Periplasmic binding protein-like II"/>
    <property type="match status" value="1"/>
</dbReference>
<dbReference type="SUPFAM" id="SSF53850">
    <property type="entry name" value="Periplasmic binding protein-like II"/>
    <property type="match status" value="1"/>
</dbReference>
<evidence type="ECO:0000313" key="7">
    <source>
        <dbReference type="EMBL" id="MBE1613105.1"/>
    </source>
</evidence>
<dbReference type="PROSITE" id="PS51318">
    <property type="entry name" value="TAT"/>
    <property type="match status" value="1"/>
</dbReference>
<protein>
    <submittedName>
        <fullName evidence="7">ABC-type glycerol-3-phosphate transport system substrate-binding protein</fullName>
    </submittedName>
</protein>
<feature type="coiled-coil region" evidence="5">
    <location>
        <begin position="436"/>
        <end position="463"/>
    </location>
</feature>
<keyword evidence="8" id="KW-1185">Reference proteome</keyword>
<evidence type="ECO:0000256" key="1">
    <source>
        <dbReference type="ARBA" id="ARBA00004196"/>
    </source>
</evidence>
<feature type="chain" id="PRO_5038512697" evidence="6">
    <location>
        <begin position="27"/>
        <end position="489"/>
    </location>
</feature>
<comment type="similarity">
    <text evidence="2">Belongs to the bacterial solute-binding protein 1 family.</text>
</comment>
<evidence type="ECO:0000313" key="8">
    <source>
        <dbReference type="Proteomes" id="UP000638648"/>
    </source>
</evidence>
<gene>
    <name evidence="7" type="ORF">HEB94_009953</name>
</gene>
<dbReference type="Proteomes" id="UP000638648">
    <property type="component" value="Unassembled WGS sequence"/>
</dbReference>
<dbReference type="InterPro" id="IPR006311">
    <property type="entry name" value="TAT_signal"/>
</dbReference>
<evidence type="ECO:0000256" key="4">
    <source>
        <dbReference type="ARBA" id="ARBA00022729"/>
    </source>
</evidence>
<keyword evidence="4 6" id="KW-0732">Signal</keyword>
<comment type="caution">
    <text evidence="7">The sequence shown here is derived from an EMBL/GenBank/DDBJ whole genome shotgun (WGS) entry which is preliminary data.</text>
</comment>
<reference evidence="7" key="1">
    <citation type="submission" date="2020-10" db="EMBL/GenBank/DDBJ databases">
        <title>Sequencing the genomes of 1000 actinobacteria strains.</title>
        <authorList>
            <person name="Klenk H.-P."/>
        </authorList>
    </citation>
    <scope>NUCLEOTIDE SEQUENCE</scope>
    <source>
        <strain evidence="7">DSM 45354</strain>
    </source>
</reference>
<organism evidence="7 8">
    <name type="scientific">Actinopolymorpha pittospori</name>
    <dbReference type="NCBI Taxonomy" id="648752"/>
    <lineage>
        <taxon>Bacteria</taxon>
        <taxon>Bacillati</taxon>
        <taxon>Actinomycetota</taxon>
        <taxon>Actinomycetes</taxon>
        <taxon>Propionibacteriales</taxon>
        <taxon>Actinopolymorphaceae</taxon>
        <taxon>Actinopolymorpha</taxon>
    </lineage>
</organism>
<evidence type="ECO:0000256" key="3">
    <source>
        <dbReference type="ARBA" id="ARBA00022448"/>
    </source>
</evidence>
<dbReference type="InterPro" id="IPR006059">
    <property type="entry name" value="SBP"/>
</dbReference>
<name>A0A927NDY3_9ACTN</name>
<dbReference type="Pfam" id="PF01547">
    <property type="entry name" value="SBP_bac_1"/>
    <property type="match status" value="1"/>
</dbReference>
<evidence type="ECO:0000256" key="5">
    <source>
        <dbReference type="SAM" id="Coils"/>
    </source>
</evidence>
<evidence type="ECO:0000256" key="2">
    <source>
        <dbReference type="ARBA" id="ARBA00008520"/>
    </source>
</evidence>
<dbReference type="PANTHER" id="PTHR43649:SF31">
    <property type="entry name" value="SN-GLYCEROL-3-PHOSPHATE-BINDING PERIPLASMIC PROTEIN UGPB"/>
    <property type="match status" value="1"/>
</dbReference>
<comment type="subcellular location">
    <subcellularLocation>
        <location evidence="1">Cell envelope</location>
    </subcellularLocation>
</comment>
<dbReference type="AlphaFoldDB" id="A0A927NDY3"/>
<evidence type="ECO:0000256" key="6">
    <source>
        <dbReference type="SAM" id="SignalP"/>
    </source>
</evidence>